<sequence length="147" mass="15666">MTMAMTTRVSGPGAGVLHCAGAQVRAHYRSLATVVTIRGEIDAVNVDQIGEHVRRFVLGDNPVVLDLSAVTHFSSAGIGLLCALDEECRAAGVEWMLVGNPVISALLGEPDEAEFPLTTSLHEALRNLADAIAWRRQLVLPLVKKSA</sequence>
<gene>
    <name evidence="2" type="ORF">A9X01_21610</name>
</gene>
<dbReference type="InterPro" id="IPR002645">
    <property type="entry name" value="STAS_dom"/>
</dbReference>
<reference evidence="2 3" key="1">
    <citation type="submission" date="2016-06" db="EMBL/GenBank/DDBJ databases">
        <authorList>
            <person name="Kjaerup R.B."/>
            <person name="Dalgaard T.S."/>
            <person name="Juul-Madsen H.R."/>
        </authorList>
    </citation>
    <scope>NUCLEOTIDE SEQUENCE [LARGE SCALE GENOMIC DNA]</scope>
    <source>
        <strain evidence="2 3">1081914.2</strain>
    </source>
</reference>
<dbReference type="Gene3D" id="3.30.750.24">
    <property type="entry name" value="STAS domain"/>
    <property type="match status" value="1"/>
</dbReference>
<dbReference type="STRING" id="1790.A5645_21070"/>
<accession>A0A1A3CAL7</accession>
<comment type="caution">
    <text evidence="2">The sequence shown here is derived from an EMBL/GenBank/DDBJ whole genome shotgun (WGS) entry which is preliminary data.</text>
</comment>
<dbReference type="eggNOG" id="COG1366">
    <property type="taxonomic scope" value="Bacteria"/>
</dbReference>
<proteinExistence type="predicted"/>
<evidence type="ECO:0000313" key="2">
    <source>
        <dbReference type="EMBL" id="OBI82836.1"/>
    </source>
</evidence>
<dbReference type="OrthoDB" id="4735650at2"/>
<feature type="domain" description="STAS" evidence="1">
    <location>
        <begin position="22"/>
        <end position="99"/>
    </location>
</feature>
<dbReference type="EMBL" id="LZKQ01000159">
    <property type="protein sequence ID" value="OBI82836.1"/>
    <property type="molecule type" value="Genomic_DNA"/>
</dbReference>
<organism evidence="2 3">
    <name type="scientific">Mycobacterium asiaticum</name>
    <dbReference type="NCBI Taxonomy" id="1790"/>
    <lineage>
        <taxon>Bacteria</taxon>
        <taxon>Bacillati</taxon>
        <taxon>Actinomycetota</taxon>
        <taxon>Actinomycetes</taxon>
        <taxon>Mycobacteriales</taxon>
        <taxon>Mycobacteriaceae</taxon>
        <taxon>Mycobacterium</taxon>
    </lineage>
</organism>
<dbReference type="Pfam" id="PF01740">
    <property type="entry name" value="STAS"/>
    <property type="match status" value="1"/>
</dbReference>
<protein>
    <submittedName>
        <fullName evidence="2">Sulfate transporter</fullName>
    </submittedName>
</protein>
<dbReference type="PROSITE" id="PS50801">
    <property type="entry name" value="STAS"/>
    <property type="match status" value="1"/>
</dbReference>
<dbReference type="SUPFAM" id="SSF52091">
    <property type="entry name" value="SpoIIaa-like"/>
    <property type="match status" value="1"/>
</dbReference>
<evidence type="ECO:0000313" key="3">
    <source>
        <dbReference type="Proteomes" id="UP000093795"/>
    </source>
</evidence>
<evidence type="ECO:0000259" key="1">
    <source>
        <dbReference type="PROSITE" id="PS50801"/>
    </source>
</evidence>
<dbReference type="Proteomes" id="UP000093795">
    <property type="component" value="Unassembled WGS sequence"/>
</dbReference>
<dbReference type="InterPro" id="IPR036513">
    <property type="entry name" value="STAS_dom_sf"/>
</dbReference>
<name>A0A1A3CAL7_MYCAS</name>
<dbReference type="AlphaFoldDB" id="A0A1A3CAL7"/>
<dbReference type="CDD" id="cd07043">
    <property type="entry name" value="STAS_anti-anti-sigma_factors"/>
    <property type="match status" value="1"/>
</dbReference>